<gene>
    <name evidence="2" type="ORF">QTJ16_005757</name>
</gene>
<evidence type="ECO:0000256" key="1">
    <source>
        <dbReference type="SAM" id="MobiDB-lite"/>
    </source>
</evidence>
<proteinExistence type="predicted"/>
<evidence type="ECO:0000313" key="2">
    <source>
        <dbReference type="EMBL" id="KAK2624564.1"/>
    </source>
</evidence>
<name>A0AAD9SX60_9HELO</name>
<evidence type="ECO:0000313" key="3">
    <source>
        <dbReference type="Proteomes" id="UP001285354"/>
    </source>
</evidence>
<dbReference type="AlphaFoldDB" id="A0AAD9SX60"/>
<feature type="region of interest" description="Disordered" evidence="1">
    <location>
        <begin position="67"/>
        <end position="142"/>
    </location>
</feature>
<sequence>MRPALQRLVARPAARELLRLLAGCEAAASNYAPANLKSVGNWKGVCGKHHCEVFGRQRGLTSATVAAKEKEEDSWERETTGLSPKQVHKRAMPSSDESSTCDASKNTLGEERTSFLPSERHTRFEQSSTANPKASITNTTSALIHNSTKIRDDELRPIWKEEMWTHQELDFQTNLEVPPQGNRYRLLDSARYRHDLGLWALFLDYRKRIYGNEGVRMFWSAISNRGIQLPTSGSLADRFWPTFVDYGLENPDVLNEILTYADTILRTDGAYWTKLYSRIVQKLLTSQRGHLAQHWHSRLIQNYPPGPRNFAEMCRQVAFKSRDLTSLKAIYRQSPYRNIYAKIIPTLCERGHYKAALKWHNFLLKQRDIPSSAKVAFPLVEYLTTYEPANAGDVIKDLVAAGVESADEMSQGAKISREMMNLIHGETLNIPEKQYNDDLGARWFATKWISLDVAIDGVLALGVQEIGPLSLQAIALRETQLENIYPRIKQLKAGGVSLGKSLYSCAIESFSRDGKYDLLEGLLRSDQHPNELENYELQETLLASYARARDWPQYRRTLEIRLLKSTTPEIDKRNIELRIIAGNGDFSAIRHGVEDMIISGIEFKRKTIAHLIRCTLNPRRPGRRPVQLRHGRDRSQDHGTDLDAILTMLKSIVRSDSFVDPKQWHEIIRRLGMTGQLQTLGNLCLWLASIYGPANTASGFPNAENYRVPTSVPTSNPSHPLHVLFSSKLQRAIIEWGFITNSRHQSPASPRSTQTLPRARKPCKLTFGIYLLKRLNELGVHIDTKAVRRAIFDRLVTYYGPGVSNRRYNEASREKIDALENVAREIDHALDGVYFSAAGVGLKEMVEEMGMIRLRRLARRRAKGKGVESRDWRIERLRSQFM</sequence>
<dbReference type="Proteomes" id="UP001285354">
    <property type="component" value="Unassembled WGS sequence"/>
</dbReference>
<protein>
    <recommendedName>
        <fullName evidence="4">Pentatricopeptide repeat domain-containing protein</fullName>
    </recommendedName>
</protein>
<feature type="compositionally biased region" description="Polar residues" evidence="1">
    <location>
        <begin position="125"/>
        <end position="142"/>
    </location>
</feature>
<feature type="compositionally biased region" description="Basic and acidic residues" evidence="1">
    <location>
        <begin position="108"/>
        <end position="124"/>
    </location>
</feature>
<feature type="compositionally biased region" description="Polar residues" evidence="1">
    <location>
        <begin position="95"/>
        <end position="107"/>
    </location>
</feature>
<reference evidence="2" key="1">
    <citation type="submission" date="2023-06" db="EMBL/GenBank/DDBJ databases">
        <title>Draft genome of Marssonina rosae.</title>
        <authorList>
            <person name="Cheng Q."/>
        </authorList>
    </citation>
    <scope>NUCLEOTIDE SEQUENCE</scope>
    <source>
        <strain evidence="2">R4</strain>
    </source>
</reference>
<dbReference type="EMBL" id="JAUBYV010000009">
    <property type="protein sequence ID" value="KAK2624564.1"/>
    <property type="molecule type" value="Genomic_DNA"/>
</dbReference>
<keyword evidence="3" id="KW-1185">Reference proteome</keyword>
<comment type="caution">
    <text evidence="2">The sequence shown here is derived from an EMBL/GenBank/DDBJ whole genome shotgun (WGS) entry which is preliminary data.</text>
</comment>
<organism evidence="2 3">
    <name type="scientific">Diplocarpon rosae</name>
    <dbReference type="NCBI Taxonomy" id="946125"/>
    <lineage>
        <taxon>Eukaryota</taxon>
        <taxon>Fungi</taxon>
        <taxon>Dikarya</taxon>
        <taxon>Ascomycota</taxon>
        <taxon>Pezizomycotina</taxon>
        <taxon>Leotiomycetes</taxon>
        <taxon>Helotiales</taxon>
        <taxon>Drepanopezizaceae</taxon>
        <taxon>Diplocarpon</taxon>
    </lineage>
</organism>
<accession>A0AAD9SX60</accession>
<feature type="compositionally biased region" description="Basic and acidic residues" evidence="1">
    <location>
        <begin position="67"/>
        <end position="79"/>
    </location>
</feature>
<evidence type="ECO:0008006" key="4">
    <source>
        <dbReference type="Google" id="ProtNLM"/>
    </source>
</evidence>